<dbReference type="Pfam" id="PF12796">
    <property type="entry name" value="Ank_2"/>
    <property type="match status" value="2"/>
</dbReference>
<gene>
    <name evidence="7" type="ORF">NAEGRDRAFT_80493</name>
</gene>
<evidence type="ECO:0000256" key="1">
    <source>
        <dbReference type="ARBA" id="ARBA00022737"/>
    </source>
</evidence>
<dbReference type="GeneID" id="8851788"/>
<dbReference type="SUPFAM" id="SSF48403">
    <property type="entry name" value="Ankyrin repeat"/>
    <property type="match status" value="1"/>
</dbReference>
<name>D2VM02_NAEGR</name>
<dbReference type="InterPro" id="IPR036020">
    <property type="entry name" value="WW_dom_sf"/>
</dbReference>
<dbReference type="AlphaFoldDB" id="D2VM02"/>
<organism evidence="8">
    <name type="scientific">Naegleria gruberi</name>
    <name type="common">Amoeba</name>
    <dbReference type="NCBI Taxonomy" id="5762"/>
    <lineage>
        <taxon>Eukaryota</taxon>
        <taxon>Discoba</taxon>
        <taxon>Heterolobosea</taxon>
        <taxon>Tetramitia</taxon>
        <taxon>Eutetramitia</taxon>
        <taxon>Vahlkampfiidae</taxon>
        <taxon>Naegleria</taxon>
    </lineage>
</organism>
<dbReference type="Proteomes" id="UP000006671">
    <property type="component" value="Unassembled WGS sequence"/>
</dbReference>
<dbReference type="SMART" id="SM00248">
    <property type="entry name" value="ANK"/>
    <property type="match status" value="6"/>
</dbReference>
<keyword evidence="7" id="KW-0418">Kinase</keyword>
<dbReference type="STRING" id="5762.D2VM02"/>
<evidence type="ECO:0000259" key="5">
    <source>
        <dbReference type="PROSITE" id="PS50003"/>
    </source>
</evidence>
<dbReference type="OMA" id="IAFCISH"/>
<dbReference type="PROSITE" id="PS01159">
    <property type="entry name" value="WW_DOMAIN_1"/>
    <property type="match status" value="1"/>
</dbReference>
<feature type="repeat" description="ANK" evidence="3">
    <location>
        <begin position="226"/>
        <end position="250"/>
    </location>
</feature>
<dbReference type="InterPro" id="IPR001202">
    <property type="entry name" value="WW_dom"/>
</dbReference>
<evidence type="ECO:0000256" key="4">
    <source>
        <dbReference type="SAM" id="MobiDB-lite"/>
    </source>
</evidence>
<keyword evidence="2 3" id="KW-0040">ANK repeat</keyword>
<dbReference type="PROSITE" id="PS50020">
    <property type="entry name" value="WW_DOMAIN_2"/>
    <property type="match status" value="1"/>
</dbReference>
<evidence type="ECO:0000259" key="6">
    <source>
        <dbReference type="PROSITE" id="PS50020"/>
    </source>
</evidence>
<dbReference type="PROSITE" id="PS50003">
    <property type="entry name" value="PH_DOMAIN"/>
    <property type="match status" value="1"/>
</dbReference>
<dbReference type="InParanoid" id="D2VM02"/>
<sequence length="575" mass="65123">MISTSRPSLSGWTEIFDEKHQRFYYFNPSTNETSWTHPKEQETPAEQQQQNHSSSTSTNTTITTNELALSTLSSRLSETDKKKKMAKKKNQRRFASIADQYYLVFKRVKKLEDEKPLGYDSLTIKDKFILFQLSHLTSVKSGTVRLAEMEKEIKESEMLFSCLRGDTQKFTELVSKYPKKLSETLPTSKLNILHLGVASGNIHIVKYIISLLQNMKSISIDQNTFNGLTSLHIACLFGLFQIASLLIEFGGADTNVTCNCIPVAPPYLQKPLTYWNNIKDCSVNSFTPFLYAVFGGSLETVIMFANLAKVGVSIEQNRTGFITDALSLACILQHVKIVELFLREDYIFNYDPNCIDEYGMTPIMFVAMSSGNAIVVSKLVKKSASIVGVNRLNGYSCLHFAINNGNYGFIKRLCQEKEGSEELALVLRTHNAKQPLNPLQYLNSPEAQNQFTPELRKKTENILKAHGASEKKGFSDIVKEGYLTKQGHVVKNWKKRWFILRVGELQYFKSIQKLKEPTGAINLENGSLAKTYTKNCFVLYDSKNDKKFFIQAATDEEMKEWWDAIAFCISHAGGQ</sequence>
<dbReference type="SUPFAM" id="SSF50729">
    <property type="entry name" value="PH domain-like"/>
    <property type="match status" value="1"/>
</dbReference>
<feature type="region of interest" description="Disordered" evidence="4">
    <location>
        <begin position="31"/>
        <end position="64"/>
    </location>
</feature>
<evidence type="ECO:0000256" key="2">
    <source>
        <dbReference type="ARBA" id="ARBA00023043"/>
    </source>
</evidence>
<accession>D2VM02</accession>
<reference evidence="7 8" key="1">
    <citation type="journal article" date="2010" name="Cell">
        <title>The genome of Naegleria gruberi illuminates early eukaryotic versatility.</title>
        <authorList>
            <person name="Fritz-Laylin L.K."/>
            <person name="Prochnik S.E."/>
            <person name="Ginger M.L."/>
            <person name="Dacks J.B."/>
            <person name="Carpenter M.L."/>
            <person name="Field M.C."/>
            <person name="Kuo A."/>
            <person name="Paredez A."/>
            <person name="Chapman J."/>
            <person name="Pham J."/>
            <person name="Shu S."/>
            <person name="Neupane R."/>
            <person name="Cipriano M."/>
            <person name="Mancuso J."/>
            <person name="Tu H."/>
            <person name="Salamov A."/>
            <person name="Lindquist E."/>
            <person name="Shapiro H."/>
            <person name="Lucas S."/>
            <person name="Grigoriev I.V."/>
            <person name="Cande W.Z."/>
            <person name="Fulton C."/>
            <person name="Rokhsar D.S."/>
            <person name="Dawson S.C."/>
        </authorList>
    </citation>
    <scope>NUCLEOTIDE SEQUENCE [LARGE SCALE GENOMIC DNA]</scope>
    <source>
        <strain evidence="7 8">NEG-M</strain>
    </source>
</reference>
<dbReference type="VEuPathDB" id="AmoebaDB:NAEGRDRAFT_80493"/>
<feature type="domain" description="PH" evidence="5">
    <location>
        <begin position="476"/>
        <end position="570"/>
    </location>
</feature>
<dbReference type="InterPro" id="IPR011993">
    <property type="entry name" value="PH-like_dom_sf"/>
</dbReference>
<dbReference type="Gene3D" id="2.20.70.10">
    <property type="match status" value="1"/>
</dbReference>
<dbReference type="SUPFAM" id="SSF51045">
    <property type="entry name" value="WW domain"/>
    <property type="match status" value="1"/>
</dbReference>
<dbReference type="FunFam" id="2.30.29.30:FF:000286">
    <property type="entry name" value="PH-protein kinase domain containing protein"/>
    <property type="match status" value="1"/>
</dbReference>
<dbReference type="eggNOG" id="KOG4177">
    <property type="taxonomic scope" value="Eukaryota"/>
</dbReference>
<dbReference type="CDD" id="cd00201">
    <property type="entry name" value="WW"/>
    <property type="match status" value="1"/>
</dbReference>
<dbReference type="SMART" id="SM00233">
    <property type="entry name" value="PH"/>
    <property type="match status" value="1"/>
</dbReference>
<dbReference type="InterPro" id="IPR002110">
    <property type="entry name" value="Ankyrin_rpt"/>
</dbReference>
<feature type="domain" description="WW" evidence="6">
    <location>
        <begin position="6"/>
        <end position="40"/>
    </location>
</feature>
<dbReference type="PROSITE" id="PS50297">
    <property type="entry name" value="ANK_REP_REGION"/>
    <property type="match status" value="1"/>
</dbReference>
<proteinExistence type="predicted"/>
<dbReference type="KEGG" id="ngr:NAEGRDRAFT_80493"/>
<evidence type="ECO:0000313" key="8">
    <source>
        <dbReference type="Proteomes" id="UP000006671"/>
    </source>
</evidence>
<dbReference type="RefSeq" id="XP_002674886.1">
    <property type="nucleotide sequence ID" value="XM_002674840.1"/>
</dbReference>
<evidence type="ECO:0000313" key="7">
    <source>
        <dbReference type="EMBL" id="EFC42142.1"/>
    </source>
</evidence>
<evidence type="ECO:0000256" key="3">
    <source>
        <dbReference type="PROSITE-ProRule" id="PRU00023"/>
    </source>
</evidence>
<dbReference type="Gene3D" id="1.25.40.20">
    <property type="entry name" value="Ankyrin repeat-containing domain"/>
    <property type="match status" value="2"/>
</dbReference>
<dbReference type="PANTHER" id="PTHR24198:SF165">
    <property type="entry name" value="ANKYRIN REPEAT-CONTAINING PROTEIN-RELATED"/>
    <property type="match status" value="1"/>
</dbReference>
<keyword evidence="1" id="KW-0677">Repeat</keyword>
<dbReference type="PANTHER" id="PTHR24198">
    <property type="entry name" value="ANKYRIN REPEAT AND PROTEIN KINASE DOMAIN-CONTAINING PROTEIN"/>
    <property type="match status" value="1"/>
</dbReference>
<dbReference type="PROSITE" id="PS50088">
    <property type="entry name" value="ANK_REPEAT"/>
    <property type="match status" value="1"/>
</dbReference>
<dbReference type="Pfam" id="PF00397">
    <property type="entry name" value="WW"/>
    <property type="match status" value="1"/>
</dbReference>
<dbReference type="GO" id="GO:0016301">
    <property type="term" value="F:kinase activity"/>
    <property type="evidence" value="ECO:0007669"/>
    <property type="project" value="UniProtKB-KW"/>
</dbReference>
<dbReference type="SMART" id="SM00456">
    <property type="entry name" value="WW"/>
    <property type="match status" value="1"/>
</dbReference>
<dbReference type="EMBL" id="GG738881">
    <property type="protein sequence ID" value="EFC42142.1"/>
    <property type="molecule type" value="Genomic_DNA"/>
</dbReference>
<dbReference type="OrthoDB" id="185175at2759"/>
<feature type="compositionally biased region" description="Low complexity" evidence="4">
    <location>
        <begin position="47"/>
        <end position="64"/>
    </location>
</feature>
<dbReference type="InterPro" id="IPR001849">
    <property type="entry name" value="PH_domain"/>
</dbReference>
<keyword evidence="7" id="KW-0808">Transferase</keyword>
<dbReference type="InterPro" id="IPR036770">
    <property type="entry name" value="Ankyrin_rpt-contain_sf"/>
</dbReference>
<dbReference type="Gene3D" id="2.30.29.30">
    <property type="entry name" value="Pleckstrin-homology domain (PH domain)/Phosphotyrosine-binding domain (PTB)"/>
    <property type="match status" value="1"/>
</dbReference>
<dbReference type="Pfam" id="PF00169">
    <property type="entry name" value="PH"/>
    <property type="match status" value="1"/>
</dbReference>
<keyword evidence="8" id="KW-1185">Reference proteome</keyword>
<protein>
    <submittedName>
        <fullName evidence="7">Protein kinase</fullName>
    </submittedName>
</protein>